<dbReference type="EMBL" id="JABFTP020000124">
    <property type="protein sequence ID" value="KAL3279258.1"/>
    <property type="molecule type" value="Genomic_DNA"/>
</dbReference>
<feature type="domain" description="PiggyBac transposable element-derived protein" evidence="1">
    <location>
        <begin position="74"/>
        <end position="126"/>
    </location>
</feature>
<name>A0ABD2NKR7_9CUCU</name>
<gene>
    <name evidence="2" type="ORF">HHI36_016771</name>
</gene>
<dbReference type="Proteomes" id="UP001516400">
    <property type="component" value="Unassembled WGS sequence"/>
</dbReference>
<sequence>MELANSRLKTLILTERHGEEAALITPSSRITRNIDAPSTSTRKVSRKRTCDEVKYTSLLKNDEDSEDSEDDGGTKTLDESIIDFKCRCMLKQYMTMKPIKRDFKIWMAVNSSTGYMLNFKVSEGRLSVAKEGTL</sequence>
<reference evidence="2 3" key="1">
    <citation type="journal article" date="2021" name="BMC Biol.">
        <title>Horizontally acquired antibacterial genes associated with adaptive radiation of ladybird beetles.</title>
        <authorList>
            <person name="Li H.S."/>
            <person name="Tang X.F."/>
            <person name="Huang Y.H."/>
            <person name="Xu Z.Y."/>
            <person name="Chen M.L."/>
            <person name="Du X.Y."/>
            <person name="Qiu B.Y."/>
            <person name="Chen P.T."/>
            <person name="Zhang W."/>
            <person name="Slipinski A."/>
            <person name="Escalona H.E."/>
            <person name="Waterhouse R.M."/>
            <person name="Zwick A."/>
            <person name="Pang H."/>
        </authorList>
    </citation>
    <scope>NUCLEOTIDE SEQUENCE [LARGE SCALE GENOMIC DNA]</scope>
    <source>
        <strain evidence="2">SYSU2018</strain>
    </source>
</reference>
<dbReference type="AlphaFoldDB" id="A0ABD2NKR7"/>
<keyword evidence="3" id="KW-1185">Reference proteome</keyword>
<evidence type="ECO:0000259" key="1">
    <source>
        <dbReference type="Pfam" id="PF13843"/>
    </source>
</evidence>
<protein>
    <recommendedName>
        <fullName evidence="1">PiggyBac transposable element-derived protein domain-containing protein</fullName>
    </recommendedName>
</protein>
<evidence type="ECO:0000313" key="3">
    <source>
        <dbReference type="Proteomes" id="UP001516400"/>
    </source>
</evidence>
<comment type="caution">
    <text evidence="2">The sequence shown here is derived from an EMBL/GenBank/DDBJ whole genome shotgun (WGS) entry which is preliminary data.</text>
</comment>
<proteinExistence type="predicted"/>
<dbReference type="InterPro" id="IPR029526">
    <property type="entry name" value="PGBD"/>
</dbReference>
<organism evidence="2 3">
    <name type="scientific">Cryptolaemus montrouzieri</name>
    <dbReference type="NCBI Taxonomy" id="559131"/>
    <lineage>
        <taxon>Eukaryota</taxon>
        <taxon>Metazoa</taxon>
        <taxon>Ecdysozoa</taxon>
        <taxon>Arthropoda</taxon>
        <taxon>Hexapoda</taxon>
        <taxon>Insecta</taxon>
        <taxon>Pterygota</taxon>
        <taxon>Neoptera</taxon>
        <taxon>Endopterygota</taxon>
        <taxon>Coleoptera</taxon>
        <taxon>Polyphaga</taxon>
        <taxon>Cucujiformia</taxon>
        <taxon>Coccinelloidea</taxon>
        <taxon>Coccinellidae</taxon>
        <taxon>Scymninae</taxon>
        <taxon>Scymnini</taxon>
        <taxon>Cryptolaemus</taxon>
    </lineage>
</organism>
<accession>A0ABD2NKR7</accession>
<evidence type="ECO:0000313" key="2">
    <source>
        <dbReference type="EMBL" id="KAL3279258.1"/>
    </source>
</evidence>
<dbReference type="Pfam" id="PF13843">
    <property type="entry name" value="DDE_Tnp_1_7"/>
    <property type="match status" value="1"/>
</dbReference>